<feature type="region of interest" description="Disordered" evidence="1">
    <location>
        <begin position="1"/>
        <end position="24"/>
    </location>
</feature>
<evidence type="ECO:0000313" key="2">
    <source>
        <dbReference type="EnsemblPlants" id="OGLUM01G22940.1"/>
    </source>
</evidence>
<feature type="region of interest" description="Disordered" evidence="1">
    <location>
        <begin position="80"/>
        <end position="103"/>
    </location>
</feature>
<dbReference type="AlphaFoldDB" id="A0A0D9YAF1"/>
<name>A0A0D9YAF1_9ORYZ</name>
<dbReference type="HOGENOM" id="CLU_1963011_0_0_1"/>
<sequence>MDAMSAHGLPSVLSSKRGPRRDQHVACGRRSVHLIHRPRAVSDSAAASLLNRWAIGNVRGASAFDSERGRRDARVRAARARQSGKAGAKNWAPLCAGNPGGQPLHRHLPRRLVSTTEGIAQIRESKEI</sequence>
<protein>
    <submittedName>
        <fullName evidence="2">Uncharacterized protein</fullName>
    </submittedName>
</protein>
<keyword evidence="3" id="KW-1185">Reference proteome</keyword>
<evidence type="ECO:0000256" key="1">
    <source>
        <dbReference type="SAM" id="MobiDB-lite"/>
    </source>
</evidence>
<reference evidence="2" key="2">
    <citation type="submission" date="2015-04" db="UniProtKB">
        <authorList>
            <consortium name="EnsemblPlants"/>
        </authorList>
    </citation>
    <scope>IDENTIFICATION</scope>
</reference>
<reference evidence="2" key="1">
    <citation type="submission" date="2013-08" db="EMBL/GenBank/DDBJ databases">
        <title>Oryza genome evolution.</title>
        <authorList>
            <person name="Wing R.A."/>
            <person name="Panaud O."/>
            <person name="Oliveira A.C."/>
        </authorList>
    </citation>
    <scope>NUCLEOTIDE SEQUENCE</scope>
</reference>
<dbReference type="Proteomes" id="UP000026961">
    <property type="component" value="Chromosome 1"/>
</dbReference>
<organism evidence="2">
    <name type="scientific">Oryza glumipatula</name>
    <dbReference type="NCBI Taxonomy" id="40148"/>
    <lineage>
        <taxon>Eukaryota</taxon>
        <taxon>Viridiplantae</taxon>
        <taxon>Streptophyta</taxon>
        <taxon>Embryophyta</taxon>
        <taxon>Tracheophyta</taxon>
        <taxon>Spermatophyta</taxon>
        <taxon>Magnoliopsida</taxon>
        <taxon>Liliopsida</taxon>
        <taxon>Poales</taxon>
        <taxon>Poaceae</taxon>
        <taxon>BOP clade</taxon>
        <taxon>Oryzoideae</taxon>
        <taxon>Oryzeae</taxon>
        <taxon>Oryzinae</taxon>
        <taxon>Oryza</taxon>
    </lineage>
</organism>
<dbReference type="EnsemblPlants" id="OGLUM01G22940.1">
    <property type="protein sequence ID" value="OGLUM01G22940.1"/>
    <property type="gene ID" value="OGLUM01G22940"/>
</dbReference>
<reference evidence="2" key="3">
    <citation type="submission" date="2018-05" db="EMBL/GenBank/DDBJ databases">
        <title>OgluRS3 (Oryza glumaepatula Reference Sequence Version 3).</title>
        <authorList>
            <person name="Zhang J."/>
            <person name="Kudrna D."/>
            <person name="Lee S."/>
            <person name="Talag J."/>
            <person name="Welchert J."/>
            <person name="Wing R.A."/>
        </authorList>
    </citation>
    <scope>NUCLEOTIDE SEQUENCE [LARGE SCALE GENOMIC DNA]</scope>
</reference>
<accession>A0A0D9YAF1</accession>
<dbReference type="Gramene" id="OGLUM01G22940.1">
    <property type="protein sequence ID" value="OGLUM01G22940.1"/>
    <property type="gene ID" value="OGLUM01G22940"/>
</dbReference>
<proteinExistence type="predicted"/>
<evidence type="ECO:0000313" key="3">
    <source>
        <dbReference type="Proteomes" id="UP000026961"/>
    </source>
</evidence>